<keyword evidence="2" id="KW-1185">Reference proteome</keyword>
<name>A0ABR0JUS5_9EURO</name>
<reference evidence="1 2" key="1">
    <citation type="submission" date="2023-08" db="EMBL/GenBank/DDBJ databases">
        <title>Black Yeasts Isolated from many extreme environments.</title>
        <authorList>
            <person name="Coleine C."/>
            <person name="Stajich J.E."/>
            <person name="Selbmann L."/>
        </authorList>
    </citation>
    <scope>NUCLEOTIDE SEQUENCE [LARGE SCALE GENOMIC DNA]</scope>
    <source>
        <strain evidence="1 2">CCFEE 5885</strain>
    </source>
</reference>
<comment type="caution">
    <text evidence="1">The sequence shown here is derived from an EMBL/GenBank/DDBJ whole genome shotgun (WGS) entry which is preliminary data.</text>
</comment>
<protein>
    <submittedName>
        <fullName evidence="1">Uncharacterized protein</fullName>
    </submittedName>
</protein>
<evidence type="ECO:0000313" key="1">
    <source>
        <dbReference type="EMBL" id="KAK5074496.1"/>
    </source>
</evidence>
<dbReference type="EMBL" id="JAVRRG010000284">
    <property type="protein sequence ID" value="KAK5074496.1"/>
    <property type="molecule type" value="Genomic_DNA"/>
</dbReference>
<gene>
    <name evidence="1" type="ORF">LTR24_010174</name>
</gene>
<evidence type="ECO:0000313" key="2">
    <source>
        <dbReference type="Proteomes" id="UP001345013"/>
    </source>
</evidence>
<dbReference type="Proteomes" id="UP001345013">
    <property type="component" value="Unassembled WGS sequence"/>
</dbReference>
<proteinExistence type="predicted"/>
<accession>A0ABR0JUS5</accession>
<sequence>MLEKRSLELHTPQWGYVVRVPEGNSTTLNYTGYVYSEYTNPEFLLYMGNPGNFSLVPDSRIRLSSISSADDPRLSTYSIPAEDLDAMTPQSACNYKFRVEDEEVKTDLNLLEPLR</sequence>
<organism evidence="1 2">
    <name type="scientific">Lithohypha guttulata</name>
    <dbReference type="NCBI Taxonomy" id="1690604"/>
    <lineage>
        <taxon>Eukaryota</taxon>
        <taxon>Fungi</taxon>
        <taxon>Dikarya</taxon>
        <taxon>Ascomycota</taxon>
        <taxon>Pezizomycotina</taxon>
        <taxon>Eurotiomycetes</taxon>
        <taxon>Chaetothyriomycetidae</taxon>
        <taxon>Chaetothyriales</taxon>
        <taxon>Trichomeriaceae</taxon>
        <taxon>Lithohypha</taxon>
    </lineage>
</organism>